<reference evidence="1" key="1">
    <citation type="submission" date="2014-11" db="EMBL/GenBank/DDBJ databases">
        <authorList>
            <person name="Otto D Thomas"/>
            <person name="Naeem Raeece"/>
        </authorList>
    </citation>
    <scope>NUCLEOTIDE SEQUENCE</scope>
</reference>
<evidence type="ECO:0000313" key="1">
    <source>
        <dbReference type="EMBL" id="CEM49124.1"/>
    </source>
</evidence>
<dbReference type="EMBL" id="CDMZ01004239">
    <property type="protein sequence ID" value="CEM49124.1"/>
    <property type="molecule type" value="Genomic_DNA"/>
</dbReference>
<name>A0A0G4HX96_9ALVE</name>
<dbReference type="CDD" id="cd14733">
    <property type="entry name" value="BACK"/>
    <property type="match status" value="1"/>
</dbReference>
<dbReference type="VEuPathDB" id="CryptoDB:Cvel_33071"/>
<dbReference type="AlphaFoldDB" id="A0A0G4HX96"/>
<accession>A0A0G4HX96</accession>
<organism evidence="1">
    <name type="scientific">Chromera velia CCMP2878</name>
    <dbReference type="NCBI Taxonomy" id="1169474"/>
    <lineage>
        <taxon>Eukaryota</taxon>
        <taxon>Sar</taxon>
        <taxon>Alveolata</taxon>
        <taxon>Colpodellida</taxon>
        <taxon>Chromeraceae</taxon>
        <taxon>Chromera</taxon>
    </lineage>
</organism>
<gene>
    <name evidence="1" type="ORF">Cvel_33071</name>
</gene>
<protein>
    <submittedName>
        <fullName evidence="1">Uncharacterized protein</fullName>
    </submittedName>
</protein>
<sequence>MKKLQKVRNVQETEIKNWTALLLKTDEGTAHRGFAQLREHCINWAARNIMKVRDLPEFDRLKRETMIAIFKALRSPA</sequence>
<proteinExistence type="predicted"/>